<dbReference type="EC" id="5.4.99.5" evidence="1"/>
<dbReference type="RefSeq" id="WP_254740879.1">
    <property type="nucleotide sequence ID" value="NZ_JANCLU010000007.1"/>
</dbReference>
<keyword evidence="4" id="KW-1185">Reference proteome</keyword>
<dbReference type="Pfam" id="PF01817">
    <property type="entry name" value="CM_2"/>
    <property type="match status" value="1"/>
</dbReference>
<dbReference type="EMBL" id="JANCLU010000007">
    <property type="protein sequence ID" value="MCP8938701.1"/>
    <property type="molecule type" value="Genomic_DNA"/>
</dbReference>
<sequence length="284" mass="30638">MANLPAQPTLADLRREIDRIDAAMHDLLMERGEIIDTLIRIKNTQDSGSAFRPGREASMMRNFAERHRGNLPFDTVESIWRVIISTFTYVQAPYTVHADVSGGDAPMRDTARFHFGFTVPYMPHDSAASVIDAVARSAGDLGVFRAEPGRSAGAWWTALTGAGRPKIIARLPFVERPGHPAGTPVYVISKPIADAAVRDNVLYALGVERWRDGLQAALAKVGATVEHSAGEETGLNLLVAAPGAVSLDDLYGVMAGLGVGVFDIEEIGSHAARFRLDSAKPRNP</sequence>
<dbReference type="InterPro" id="IPR036979">
    <property type="entry name" value="CM_dom_sf"/>
</dbReference>
<comment type="caution">
    <text evidence="3">The sequence shown here is derived from an EMBL/GenBank/DDBJ whole genome shotgun (WGS) entry which is preliminary data.</text>
</comment>
<evidence type="ECO:0000259" key="2">
    <source>
        <dbReference type="PROSITE" id="PS51168"/>
    </source>
</evidence>
<dbReference type="SUPFAM" id="SSF48600">
    <property type="entry name" value="Chorismate mutase II"/>
    <property type="match status" value="1"/>
</dbReference>
<protein>
    <recommendedName>
        <fullName evidence="1">chorismate mutase</fullName>
        <ecNumber evidence="1">5.4.99.5</ecNumber>
    </recommendedName>
</protein>
<evidence type="ECO:0000313" key="3">
    <source>
        <dbReference type="EMBL" id="MCP8938701.1"/>
    </source>
</evidence>
<name>A0ABT1LB31_9HYPH</name>
<dbReference type="Proteomes" id="UP001205890">
    <property type="component" value="Unassembled WGS sequence"/>
</dbReference>
<organism evidence="3 4">
    <name type="scientific">Alsobacter ponti</name>
    <dbReference type="NCBI Taxonomy" id="2962936"/>
    <lineage>
        <taxon>Bacteria</taxon>
        <taxon>Pseudomonadati</taxon>
        <taxon>Pseudomonadota</taxon>
        <taxon>Alphaproteobacteria</taxon>
        <taxon>Hyphomicrobiales</taxon>
        <taxon>Alsobacteraceae</taxon>
        <taxon>Alsobacter</taxon>
    </lineage>
</organism>
<dbReference type="GO" id="GO:0004106">
    <property type="term" value="F:chorismate mutase activity"/>
    <property type="evidence" value="ECO:0007669"/>
    <property type="project" value="UniProtKB-EC"/>
</dbReference>
<dbReference type="NCBIfam" id="NF004698">
    <property type="entry name" value="PRK06034.1-4"/>
    <property type="match status" value="1"/>
</dbReference>
<proteinExistence type="predicted"/>
<evidence type="ECO:0000313" key="4">
    <source>
        <dbReference type="Proteomes" id="UP001205890"/>
    </source>
</evidence>
<dbReference type="InterPro" id="IPR036263">
    <property type="entry name" value="Chorismate_II_sf"/>
</dbReference>
<dbReference type="InterPro" id="IPR002701">
    <property type="entry name" value="CM_II_prokaryot"/>
</dbReference>
<dbReference type="Gene3D" id="1.20.59.10">
    <property type="entry name" value="Chorismate mutase"/>
    <property type="match status" value="1"/>
</dbReference>
<accession>A0ABT1LB31</accession>
<keyword evidence="3" id="KW-0413">Isomerase</keyword>
<feature type="domain" description="Chorismate mutase" evidence="2">
    <location>
        <begin position="4"/>
        <end position="95"/>
    </location>
</feature>
<reference evidence="3 4" key="1">
    <citation type="submission" date="2022-07" db="EMBL/GenBank/DDBJ databases">
        <authorList>
            <person name="Li W.-J."/>
            <person name="Deng Q.-Q."/>
        </authorList>
    </citation>
    <scope>NUCLEOTIDE SEQUENCE [LARGE SCALE GENOMIC DNA]</scope>
    <source>
        <strain evidence="3 4">SYSU M60028</strain>
    </source>
</reference>
<dbReference type="SMART" id="SM00830">
    <property type="entry name" value="CM_2"/>
    <property type="match status" value="1"/>
</dbReference>
<evidence type="ECO:0000256" key="1">
    <source>
        <dbReference type="ARBA" id="ARBA00012404"/>
    </source>
</evidence>
<dbReference type="PROSITE" id="PS51168">
    <property type="entry name" value="CHORISMATE_MUT_2"/>
    <property type="match status" value="1"/>
</dbReference>
<gene>
    <name evidence="3" type="ORF">NK718_09260</name>
</gene>